<evidence type="ECO:0000256" key="9">
    <source>
        <dbReference type="ARBA" id="ARBA00023015"/>
    </source>
</evidence>
<evidence type="ECO:0000256" key="4">
    <source>
        <dbReference type="ARBA" id="ARBA00022679"/>
    </source>
</evidence>
<sequence>MIKQFTVIFCMVITFLGSAQNLKFQHYNSKDGLSHNSVRHIVQDEQGFLWFGTFYGLNRFDGYQFKSYLTNSNGNLNTTINNNDITVLKLDKERNTLWIGTRQGLTCLDLETRTFKTFLSQKNDPNSLPDEEIRSIYIDHFKSIWVGTKNSGLYRFYPEQNVFTKVELPGFNYIKEIFEDKKGNIWVGSYQTASVAKLSLNNQGHVTGLVKFTLDIPNTNEINPYVNFIYEDVKSDIFVGTREGIYKLNKATNSFEIIQIENKVLREKVGPYFLSIALSPEGKYWIGTLGGLLVCNQIEDLEKNEFQWHYSVLTESTSLADNLISVLYFDASGVLWIGTEDGLDKYDPYENQFHLNKDLILYTENQIPRIRGFAKTYDNKVIVATWHNGLFVSNNNSYKPLYNTKQDISSIYSVDGKVFYCGLWNGKLLVYNYEKNTSKVIDIGFKKEAISAFSTYGDHGLIVGSFGEGITFLDTQTLLPLANHERLIEDFEVNNFKKSGNVLWISAEEGIVKYNLQTKEIKIYTHDYHNKNGLPEDNLSDILVDANANVWAATRNGLLMYNAIKDVFELISEPNELSGKWITDLVQGTGDNIWLNINNNSIARFNTVSKKVNSYNITSGTRLDVFSSRGFYKVDNSQILIGGKYGIISFYPDRIKENNYAPKPFITEFKVQNKEIVPGAVVNGQVPFEKNININREVTLDYKNRNFSIQFSSPSFINERLNKFKYKLEGFDDNWIEATSASRTVQYTNLSSGNYEFKLKASNNDGVWSNEAVYSIAVLPPFWLSYKGLVLIAVILAIAFYFIRRQLQLRLKLKQELLLERVNRERDEKINNEKLTLFTNISHELRTPLTLILGPVKQLLEQKATSYERSRVSLIYQNANRLLLLVNEILDFRKAETGELKLQVSKTEILKVARKIFESFTILAETKNINFNFNAEEEVIAGWLDIDKFNKILNNLISNALKFTNNYGNVDVFIGLKEGERKMLLIEVSDDGIGVPPESKDKIFSRFYQAQNSKSITTGTGIGLSFVKALVEIHKGIIKVDSEPNQGSVFTIELPIDKNAFTKDERLSFIPKTENIETIVKNNQYTPIKELEEVKRTTTNTDIKQKILVVDDNSELRKYIVDYLSGFYKVYEAETGKQGLEICKKIKPVLCVVDVMMPEMDGFQFLEALKADENISHTAVILLTALGDNENKVKGYKIGVDDYLTKPFDPSLLKTRIDSIIKIHFDLKQKFSEEVESDIISLAHSQIDIDLISKIQELIENNINNPELNTNFLCTELAMSTSKLYRKITQLTDMPPNEFIRTLRLKKSAKLLKTKNYNVNEVADMVGFNDPFYFSRCFKKQFGYAPSSLIK</sequence>
<evidence type="ECO:0000259" key="16">
    <source>
        <dbReference type="PROSITE" id="PS50109"/>
    </source>
</evidence>
<dbReference type="SUPFAM" id="SSF47384">
    <property type="entry name" value="Homodimeric domain of signal transducing histidine kinase"/>
    <property type="match status" value="1"/>
</dbReference>
<dbReference type="FunFam" id="1.10.287.130:FF:000045">
    <property type="entry name" value="Two-component system sensor histidine kinase/response regulator"/>
    <property type="match status" value="1"/>
</dbReference>
<accession>A0A0D7W6Q8</accession>
<dbReference type="InterPro" id="IPR004358">
    <property type="entry name" value="Sig_transdc_His_kin-like_C"/>
</dbReference>
<dbReference type="Pfam" id="PF07495">
    <property type="entry name" value="Y_Y_Y"/>
    <property type="match status" value="1"/>
</dbReference>
<dbReference type="InterPro" id="IPR011006">
    <property type="entry name" value="CheY-like_superfamily"/>
</dbReference>
<dbReference type="InterPro" id="IPR036890">
    <property type="entry name" value="HATPase_C_sf"/>
</dbReference>
<dbReference type="Pfam" id="PF07494">
    <property type="entry name" value="Reg_prop"/>
    <property type="match status" value="4"/>
</dbReference>
<dbReference type="SUPFAM" id="SSF50998">
    <property type="entry name" value="Quinoprotein alcohol dehydrogenase-like"/>
    <property type="match status" value="1"/>
</dbReference>
<keyword evidence="11" id="KW-0804">Transcription</keyword>
<dbReference type="RefSeq" id="WP_044625123.1">
    <property type="nucleotide sequence ID" value="NZ_JTDV01000001.1"/>
</dbReference>
<dbReference type="Pfam" id="PF02518">
    <property type="entry name" value="HATPase_c"/>
    <property type="match status" value="1"/>
</dbReference>
<dbReference type="SUPFAM" id="SSF52172">
    <property type="entry name" value="CheY-like"/>
    <property type="match status" value="1"/>
</dbReference>
<dbReference type="InterPro" id="IPR011110">
    <property type="entry name" value="Reg_prop"/>
</dbReference>
<keyword evidence="8" id="KW-0902">Two-component regulatory system</keyword>
<keyword evidence="6 18" id="KW-0418">Kinase</keyword>
<dbReference type="Gene3D" id="2.60.40.10">
    <property type="entry name" value="Immunoglobulins"/>
    <property type="match status" value="1"/>
</dbReference>
<evidence type="ECO:0000256" key="6">
    <source>
        <dbReference type="ARBA" id="ARBA00022777"/>
    </source>
</evidence>
<dbReference type="InterPro" id="IPR018060">
    <property type="entry name" value="HTH_AraC"/>
</dbReference>
<comment type="catalytic activity">
    <reaction evidence="1">
        <text>ATP + protein L-histidine = ADP + protein N-phospho-L-histidine.</text>
        <dbReference type="EC" id="2.7.13.3"/>
    </reaction>
</comment>
<dbReference type="SUPFAM" id="SSF46689">
    <property type="entry name" value="Homeodomain-like"/>
    <property type="match status" value="1"/>
</dbReference>
<evidence type="ECO:0000256" key="11">
    <source>
        <dbReference type="ARBA" id="ARBA00023163"/>
    </source>
</evidence>
<dbReference type="PATRIC" id="fig|1382798.3.peg.605"/>
<dbReference type="Proteomes" id="UP000032361">
    <property type="component" value="Unassembled WGS sequence"/>
</dbReference>
<proteinExistence type="predicted"/>
<keyword evidence="5" id="KW-0547">Nucleotide-binding</keyword>
<comment type="caution">
    <text evidence="18">The sequence shown here is derived from an EMBL/GenBank/DDBJ whole genome shotgun (WGS) entry which is preliminary data.</text>
</comment>
<dbReference type="SMART" id="SM00342">
    <property type="entry name" value="HTH_ARAC"/>
    <property type="match status" value="1"/>
</dbReference>
<dbReference type="PROSITE" id="PS01124">
    <property type="entry name" value="HTH_ARAC_FAMILY_2"/>
    <property type="match status" value="1"/>
</dbReference>
<dbReference type="SMART" id="SM00388">
    <property type="entry name" value="HisKA"/>
    <property type="match status" value="1"/>
</dbReference>
<feature type="chain" id="PRO_5002325814" description="histidine kinase" evidence="14">
    <location>
        <begin position="20"/>
        <end position="1351"/>
    </location>
</feature>
<dbReference type="PANTHER" id="PTHR43547:SF2">
    <property type="entry name" value="HYBRID SIGNAL TRANSDUCTION HISTIDINE KINASE C"/>
    <property type="match status" value="1"/>
</dbReference>
<dbReference type="PROSITE" id="PS50109">
    <property type="entry name" value="HIS_KIN"/>
    <property type="match status" value="1"/>
</dbReference>
<feature type="domain" description="HTH araC/xylS-type" evidence="15">
    <location>
        <begin position="1253"/>
        <end position="1351"/>
    </location>
</feature>
<evidence type="ECO:0000313" key="19">
    <source>
        <dbReference type="Proteomes" id="UP000032361"/>
    </source>
</evidence>
<dbReference type="FunFam" id="3.30.565.10:FF:000037">
    <property type="entry name" value="Hybrid sensor histidine kinase/response regulator"/>
    <property type="match status" value="1"/>
</dbReference>
<keyword evidence="4" id="KW-0808">Transferase</keyword>
<evidence type="ECO:0000256" key="7">
    <source>
        <dbReference type="ARBA" id="ARBA00022840"/>
    </source>
</evidence>
<keyword evidence="10" id="KW-0238">DNA-binding</keyword>
<dbReference type="STRING" id="1382798.PK35_02975"/>
<dbReference type="Pfam" id="PF12833">
    <property type="entry name" value="HTH_18"/>
    <property type="match status" value="1"/>
</dbReference>
<keyword evidence="9" id="KW-0805">Transcription regulation</keyword>
<dbReference type="EMBL" id="JTDV01000001">
    <property type="protein sequence ID" value="KJD34734.1"/>
    <property type="molecule type" value="Genomic_DNA"/>
</dbReference>
<keyword evidence="13" id="KW-1133">Transmembrane helix</keyword>
<feature type="modified residue" description="4-aspartylphosphate" evidence="12">
    <location>
        <position position="1154"/>
    </location>
</feature>
<evidence type="ECO:0000256" key="3">
    <source>
        <dbReference type="ARBA" id="ARBA00022553"/>
    </source>
</evidence>
<dbReference type="Gene3D" id="1.10.10.60">
    <property type="entry name" value="Homeodomain-like"/>
    <property type="match status" value="2"/>
</dbReference>
<organism evidence="18 19">
    <name type="scientific">Neotamlana nanhaiensis</name>
    <dbReference type="NCBI Taxonomy" id="1382798"/>
    <lineage>
        <taxon>Bacteria</taxon>
        <taxon>Pseudomonadati</taxon>
        <taxon>Bacteroidota</taxon>
        <taxon>Flavobacteriia</taxon>
        <taxon>Flavobacteriales</taxon>
        <taxon>Flavobacteriaceae</taxon>
        <taxon>Neotamlana</taxon>
    </lineage>
</organism>
<dbReference type="InterPro" id="IPR011123">
    <property type="entry name" value="Y_Y_Y"/>
</dbReference>
<dbReference type="GO" id="GO:0000155">
    <property type="term" value="F:phosphorelay sensor kinase activity"/>
    <property type="evidence" value="ECO:0007669"/>
    <property type="project" value="InterPro"/>
</dbReference>
<gene>
    <name evidence="18" type="ORF">PK35_02975</name>
</gene>
<dbReference type="PANTHER" id="PTHR43547">
    <property type="entry name" value="TWO-COMPONENT HISTIDINE KINASE"/>
    <property type="match status" value="1"/>
</dbReference>
<feature type="domain" description="Response regulatory" evidence="17">
    <location>
        <begin position="1106"/>
        <end position="1221"/>
    </location>
</feature>
<dbReference type="OrthoDB" id="1522078at2"/>
<dbReference type="CDD" id="cd17574">
    <property type="entry name" value="REC_OmpR"/>
    <property type="match status" value="1"/>
</dbReference>
<dbReference type="SUPFAM" id="SSF55874">
    <property type="entry name" value="ATPase domain of HSP90 chaperone/DNA topoisomerase II/histidine kinase"/>
    <property type="match status" value="1"/>
</dbReference>
<dbReference type="GO" id="GO:0043565">
    <property type="term" value="F:sequence-specific DNA binding"/>
    <property type="evidence" value="ECO:0007669"/>
    <property type="project" value="InterPro"/>
</dbReference>
<keyword evidence="19" id="KW-1185">Reference proteome</keyword>
<protein>
    <recommendedName>
        <fullName evidence="2">histidine kinase</fullName>
        <ecNumber evidence="2">2.7.13.3</ecNumber>
    </recommendedName>
</protein>
<dbReference type="CDD" id="cd00146">
    <property type="entry name" value="PKD"/>
    <property type="match status" value="1"/>
</dbReference>
<dbReference type="Gene3D" id="2.130.10.10">
    <property type="entry name" value="YVTN repeat-like/Quinoprotein amine dehydrogenase"/>
    <property type="match status" value="3"/>
</dbReference>
<dbReference type="InterPro" id="IPR036097">
    <property type="entry name" value="HisK_dim/P_sf"/>
</dbReference>
<keyword evidence="13" id="KW-0472">Membrane</keyword>
<keyword evidence="13" id="KW-0812">Transmembrane</keyword>
<dbReference type="Gene3D" id="3.30.565.10">
    <property type="entry name" value="Histidine kinase-like ATPase, C-terminal domain"/>
    <property type="match status" value="1"/>
</dbReference>
<dbReference type="SUPFAM" id="SSF63829">
    <property type="entry name" value="Calcium-dependent phosphotriesterase"/>
    <property type="match status" value="2"/>
</dbReference>
<dbReference type="InterPro" id="IPR003594">
    <property type="entry name" value="HATPase_dom"/>
</dbReference>
<keyword evidence="3 12" id="KW-0597">Phosphoprotein</keyword>
<reference evidence="18 19" key="1">
    <citation type="journal article" date="2015" name="Antonie Van Leeuwenhoek">
        <title>Tamlana nanhaiensis sp. nov., isolated from surface seawater collected from the South China Sea.</title>
        <authorList>
            <person name="Liu X."/>
            <person name="Lai Q."/>
            <person name="Du Y."/>
            <person name="Li G."/>
            <person name="Sun F."/>
            <person name="Shao Z."/>
        </authorList>
    </citation>
    <scope>NUCLEOTIDE SEQUENCE [LARGE SCALE GENOMIC DNA]</scope>
    <source>
        <strain evidence="18 19">FHC16</strain>
    </source>
</reference>
<feature type="signal peptide" evidence="14">
    <location>
        <begin position="1"/>
        <end position="19"/>
    </location>
</feature>
<feature type="transmembrane region" description="Helical" evidence="13">
    <location>
        <begin position="783"/>
        <end position="803"/>
    </location>
</feature>
<dbReference type="Gene3D" id="3.40.50.2300">
    <property type="match status" value="1"/>
</dbReference>
<dbReference type="Pfam" id="PF00512">
    <property type="entry name" value="HisKA"/>
    <property type="match status" value="1"/>
</dbReference>
<feature type="domain" description="Histidine kinase" evidence="16">
    <location>
        <begin position="840"/>
        <end position="1058"/>
    </location>
</feature>
<dbReference type="InterPro" id="IPR001789">
    <property type="entry name" value="Sig_transdc_resp-reg_receiver"/>
</dbReference>
<evidence type="ECO:0000256" key="8">
    <source>
        <dbReference type="ARBA" id="ARBA00023012"/>
    </source>
</evidence>
<dbReference type="PROSITE" id="PS00041">
    <property type="entry name" value="HTH_ARAC_FAMILY_1"/>
    <property type="match status" value="1"/>
</dbReference>
<dbReference type="GO" id="GO:0003700">
    <property type="term" value="F:DNA-binding transcription factor activity"/>
    <property type="evidence" value="ECO:0007669"/>
    <property type="project" value="InterPro"/>
</dbReference>
<evidence type="ECO:0000256" key="10">
    <source>
        <dbReference type="ARBA" id="ARBA00023125"/>
    </source>
</evidence>
<dbReference type="PRINTS" id="PR00344">
    <property type="entry name" value="BCTRLSENSOR"/>
</dbReference>
<dbReference type="InterPro" id="IPR013783">
    <property type="entry name" value="Ig-like_fold"/>
</dbReference>
<evidence type="ECO:0000256" key="13">
    <source>
        <dbReference type="SAM" id="Phobius"/>
    </source>
</evidence>
<dbReference type="InterPro" id="IPR018062">
    <property type="entry name" value="HTH_AraC-typ_CS"/>
</dbReference>
<dbReference type="GO" id="GO:0005524">
    <property type="term" value="F:ATP binding"/>
    <property type="evidence" value="ECO:0007669"/>
    <property type="project" value="UniProtKB-KW"/>
</dbReference>
<dbReference type="CDD" id="cd00082">
    <property type="entry name" value="HisKA"/>
    <property type="match status" value="1"/>
</dbReference>
<dbReference type="Pfam" id="PF00072">
    <property type="entry name" value="Response_reg"/>
    <property type="match status" value="1"/>
</dbReference>
<evidence type="ECO:0000256" key="12">
    <source>
        <dbReference type="PROSITE-ProRule" id="PRU00169"/>
    </source>
</evidence>
<name>A0A0D7W6Q8_9FLAO</name>
<evidence type="ECO:0000256" key="14">
    <source>
        <dbReference type="SAM" id="SignalP"/>
    </source>
</evidence>
<evidence type="ECO:0000256" key="5">
    <source>
        <dbReference type="ARBA" id="ARBA00022741"/>
    </source>
</evidence>
<dbReference type="EC" id="2.7.13.3" evidence="2"/>
<evidence type="ECO:0000259" key="17">
    <source>
        <dbReference type="PROSITE" id="PS50110"/>
    </source>
</evidence>
<keyword evidence="7" id="KW-0067">ATP-binding</keyword>
<evidence type="ECO:0000313" key="18">
    <source>
        <dbReference type="EMBL" id="KJD34734.1"/>
    </source>
</evidence>
<dbReference type="InterPro" id="IPR015943">
    <property type="entry name" value="WD40/YVTN_repeat-like_dom_sf"/>
</dbReference>
<dbReference type="Gene3D" id="1.10.287.130">
    <property type="match status" value="1"/>
</dbReference>
<evidence type="ECO:0000259" key="15">
    <source>
        <dbReference type="PROSITE" id="PS01124"/>
    </source>
</evidence>
<dbReference type="InterPro" id="IPR003661">
    <property type="entry name" value="HisK_dim/P_dom"/>
</dbReference>
<dbReference type="PROSITE" id="PS50110">
    <property type="entry name" value="RESPONSE_REGULATORY"/>
    <property type="match status" value="1"/>
</dbReference>
<dbReference type="InterPro" id="IPR005467">
    <property type="entry name" value="His_kinase_dom"/>
</dbReference>
<evidence type="ECO:0000256" key="1">
    <source>
        <dbReference type="ARBA" id="ARBA00000085"/>
    </source>
</evidence>
<keyword evidence="14" id="KW-0732">Signal</keyword>
<dbReference type="InterPro" id="IPR009057">
    <property type="entry name" value="Homeodomain-like_sf"/>
</dbReference>
<dbReference type="InterPro" id="IPR011047">
    <property type="entry name" value="Quinoprotein_ADH-like_sf"/>
</dbReference>
<dbReference type="SMART" id="SM00448">
    <property type="entry name" value="REC"/>
    <property type="match status" value="1"/>
</dbReference>
<dbReference type="SMART" id="SM00387">
    <property type="entry name" value="HATPase_c"/>
    <property type="match status" value="1"/>
</dbReference>
<evidence type="ECO:0000256" key="2">
    <source>
        <dbReference type="ARBA" id="ARBA00012438"/>
    </source>
</evidence>